<proteinExistence type="inferred from homology"/>
<dbReference type="InterPro" id="IPR000515">
    <property type="entry name" value="MetI-like"/>
</dbReference>
<evidence type="ECO:0000259" key="8">
    <source>
        <dbReference type="PROSITE" id="PS50928"/>
    </source>
</evidence>
<evidence type="ECO:0000256" key="1">
    <source>
        <dbReference type="ARBA" id="ARBA00004651"/>
    </source>
</evidence>
<evidence type="ECO:0000256" key="2">
    <source>
        <dbReference type="ARBA" id="ARBA00022448"/>
    </source>
</evidence>
<feature type="transmembrane region" description="Helical" evidence="7">
    <location>
        <begin position="185"/>
        <end position="208"/>
    </location>
</feature>
<evidence type="ECO:0000256" key="7">
    <source>
        <dbReference type="RuleBase" id="RU363032"/>
    </source>
</evidence>
<dbReference type="CDD" id="cd06261">
    <property type="entry name" value="TM_PBP2"/>
    <property type="match status" value="1"/>
</dbReference>
<evidence type="ECO:0000313" key="9">
    <source>
        <dbReference type="EMBL" id="MBO7746721.1"/>
    </source>
</evidence>
<feature type="transmembrane region" description="Helical" evidence="7">
    <location>
        <begin position="108"/>
        <end position="129"/>
    </location>
</feature>
<organism evidence="9 10">
    <name type="scientific">Paenibacillus artemisiicola</name>
    <dbReference type="NCBI Taxonomy" id="1172618"/>
    <lineage>
        <taxon>Bacteria</taxon>
        <taxon>Bacillati</taxon>
        <taxon>Bacillota</taxon>
        <taxon>Bacilli</taxon>
        <taxon>Bacillales</taxon>
        <taxon>Paenibacillaceae</taxon>
        <taxon>Paenibacillus</taxon>
    </lineage>
</organism>
<keyword evidence="10" id="KW-1185">Reference proteome</keyword>
<feature type="transmembrane region" description="Helical" evidence="7">
    <location>
        <begin position="74"/>
        <end position="96"/>
    </location>
</feature>
<protein>
    <submittedName>
        <fullName evidence="9">Carbohydrate ABC transporter permease</fullName>
    </submittedName>
</protein>
<dbReference type="PANTHER" id="PTHR43744">
    <property type="entry name" value="ABC TRANSPORTER PERMEASE PROTEIN MG189-RELATED-RELATED"/>
    <property type="match status" value="1"/>
</dbReference>
<evidence type="ECO:0000256" key="3">
    <source>
        <dbReference type="ARBA" id="ARBA00022475"/>
    </source>
</evidence>
<dbReference type="EMBL" id="JAGGDJ010000022">
    <property type="protein sequence ID" value="MBO7746721.1"/>
    <property type="molecule type" value="Genomic_DNA"/>
</dbReference>
<feature type="transmembrane region" description="Helical" evidence="7">
    <location>
        <begin position="141"/>
        <end position="164"/>
    </location>
</feature>
<evidence type="ECO:0000256" key="5">
    <source>
        <dbReference type="ARBA" id="ARBA00022989"/>
    </source>
</evidence>
<feature type="transmembrane region" description="Helical" evidence="7">
    <location>
        <begin position="12"/>
        <end position="35"/>
    </location>
</feature>
<keyword evidence="4 7" id="KW-0812">Transmembrane</keyword>
<keyword evidence="2 7" id="KW-0813">Transport</keyword>
<keyword evidence="3" id="KW-1003">Cell membrane</keyword>
<evidence type="ECO:0000256" key="4">
    <source>
        <dbReference type="ARBA" id="ARBA00022692"/>
    </source>
</evidence>
<gene>
    <name evidence="9" type="ORF">I8J29_21110</name>
</gene>
<comment type="subcellular location">
    <subcellularLocation>
        <location evidence="1 7">Cell membrane</location>
        <topology evidence="1 7">Multi-pass membrane protein</topology>
    </subcellularLocation>
</comment>
<dbReference type="PANTHER" id="PTHR43744:SF12">
    <property type="entry name" value="ABC TRANSPORTER PERMEASE PROTEIN MG189-RELATED"/>
    <property type="match status" value="1"/>
</dbReference>
<keyword evidence="6 7" id="KW-0472">Membrane</keyword>
<dbReference type="SUPFAM" id="SSF161098">
    <property type="entry name" value="MetI-like"/>
    <property type="match status" value="1"/>
</dbReference>
<dbReference type="Gene3D" id="1.10.3720.10">
    <property type="entry name" value="MetI-like"/>
    <property type="match status" value="1"/>
</dbReference>
<dbReference type="Proteomes" id="UP000670947">
    <property type="component" value="Unassembled WGS sequence"/>
</dbReference>
<dbReference type="InterPro" id="IPR035906">
    <property type="entry name" value="MetI-like_sf"/>
</dbReference>
<name>A0ABS3WEG8_9BACL</name>
<reference evidence="9 10" key="1">
    <citation type="submission" date="2021-03" db="EMBL/GenBank/DDBJ databases">
        <title>Paenibacillus artemisicola MWE-103 whole genome sequence.</title>
        <authorList>
            <person name="Ham Y.J."/>
        </authorList>
    </citation>
    <scope>NUCLEOTIDE SEQUENCE [LARGE SCALE GENOMIC DNA]</scope>
    <source>
        <strain evidence="9 10">MWE-103</strain>
    </source>
</reference>
<sequence>MKANYVKRGFVGISSYLVLFFTVCISVVPLLWIVVSSFKSNKAILNKPFALPTEINFHAYYSVFKMNNFLSNTFNSVLIAVTSTLVALLFYALAAYSFAKFDFFGKRLLFILFSVTLLIPGHATAQPIFSFINLTGLYDTRLALIVVYISAGLAVSLFILRASFLSIPRELDEAAYMESASFWQVFIHINLPLAKAGLSTAGILMFLGNWNEFFYGFMLTSSAENRTLPVALQFFTEQFSYNYTQLFAALTLVTLPSIILYMVAQEQVQQSVVSGGVKG</sequence>
<feature type="domain" description="ABC transmembrane type-1" evidence="8">
    <location>
        <begin position="73"/>
        <end position="264"/>
    </location>
</feature>
<feature type="transmembrane region" description="Helical" evidence="7">
    <location>
        <begin position="243"/>
        <end position="264"/>
    </location>
</feature>
<comment type="similarity">
    <text evidence="7">Belongs to the binding-protein-dependent transport system permease family.</text>
</comment>
<evidence type="ECO:0000256" key="6">
    <source>
        <dbReference type="ARBA" id="ARBA00023136"/>
    </source>
</evidence>
<dbReference type="Pfam" id="PF00528">
    <property type="entry name" value="BPD_transp_1"/>
    <property type="match status" value="1"/>
</dbReference>
<dbReference type="RefSeq" id="WP_208849470.1">
    <property type="nucleotide sequence ID" value="NZ_JAGGDJ010000022.1"/>
</dbReference>
<dbReference type="PROSITE" id="PS50928">
    <property type="entry name" value="ABC_TM1"/>
    <property type="match status" value="1"/>
</dbReference>
<comment type="caution">
    <text evidence="9">The sequence shown here is derived from an EMBL/GenBank/DDBJ whole genome shotgun (WGS) entry which is preliminary data.</text>
</comment>
<evidence type="ECO:0000313" key="10">
    <source>
        <dbReference type="Proteomes" id="UP000670947"/>
    </source>
</evidence>
<accession>A0ABS3WEG8</accession>
<keyword evidence="5 7" id="KW-1133">Transmembrane helix</keyword>